<feature type="chain" id="PRO_5004079796" evidence="1">
    <location>
        <begin position="23"/>
        <end position="123"/>
    </location>
</feature>
<dbReference type="InterPro" id="IPR036179">
    <property type="entry name" value="Ig-like_dom_sf"/>
</dbReference>
<dbReference type="Gene3D" id="2.60.40.10">
    <property type="entry name" value="Immunoglobulins"/>
    <property type="match status" value="1"/>
</dbReference>
<name>M7B2K8_CHEMY</name>
<reference evidence="4" key="1">
    <citation type="journal article" date="2013" name="Nat. Genet.">
        <title>The draft genomes of soft-shell turtle and green sea turtle yield insights into the development and evolution of the turtle-specific body plan.</title>
        <authorList>
            <person name="Wang Z."/>
            <person name="Pascual-Anaya J."/>
            <person name="Zadissa A."/>
            <person name="Li W."/>
            <person name="Niimura Y."/>
            <person name="Huang Z."/>
            <person name="Li C."/>
            <person name="White S."/>
            <person name="Xiong Z."/>
            <person name="Fang D."/>
            <person name="Wang B."/>
            <person name="Ming Y."/>
            <person name="Chen Y."/>
            <person name="Zheng Y."/>
            <person name="Kuraku S."/>
            <person name="Pignatelli M."/>
            <person name="Herrero J."/>
            <person name="Beal K."/>
            <person name="Nozawa M."/>
            <person name="Li Q."/>
            <person name="Wang J."/>
            <person name="Zhang H."/>
            <person name="Yu L."/>
            <person name="Shigenobu S."/>
            <person name="Wang J."/>
            <person name="Liu J."/>
            <person name="Flicek P."/>
            <person name="Searle S."/>
            <person name="Wang J."/>
            <person name="Kuratani S."/>
            <person name="Yin Y."/>
            <person name="Aken B."/>
            <person name="Zhang G."/>
            <person name="Irie N."/>
        </authorList>
    </citation>
    <scope>NUCLEOTIDE SEQUENCE [LARGE SCALE GENOMIC DNA]</scope>
</reference>
<dbReference type="EMBL" id="KB542019">
    <property type="protein sequence ID" value="EMP32131.1"/>
    <property type="molecule type" value="Genomic_DNA"/>
</dbReference>
<accession>M7B2K8</accession>
<dbReference type="InterPro" id="IPR013106">
    <property type="entry name" value="Ig_V-set"/>
</dbReference>
<evidence type="ECO:0000313" key="4">
    <source>
        <dbReference type="Proteomes" id="UP000031443"/>
    </source>
</evidence>
<gene>
    <name evidence="3" type="ORF">UY3_10701</name>
</gene>
<feature type="domain" description="Ig-like" evidence="2">
    <location>
        <begin position="18"/>
        <end position="123"/>
    </location>
</feature>
<organism evidence="3 4">
    <name type="scientific">Chelonia mydas</name>
    <name type="common">Green sea-turtle</name>
    <name type="synonym">Chelonia agassizi</name>
    <dbReference type="NCBI Taxonomy" id="8469"/>
    <lineage>
        <taxon>Eukaryota</taxon>
        <taxon>Metazoa</taxon>
        <taxon>Chordata</taxon>
        <taxon>Craniata</taxon>
        <taxon>Vertebrata</taxon>
        <taxon>Euteleostomi</taxon>
        <taxon>Archelosauria</taxon>
        <taxon>Testudinata</taxon>
        <taxon>Testudines</taxon>
        <taxon>Cryptodira</taxon>
        <taxon>Durocryptodira</taxon>
        <taxon>Americhelydia</taxon>
        <taxon>Chelonioidea</taxon>
        <taxon>Cheloniidae</taxon>
        <taxon>Chelonia</taxon>
    </lineage>
</organism>
<dbReference type="AlphaFoldDB" id="M7B2K8"/>
<sequence>MTRSTLTLCVLGLLLAVPNTKAVLTQMASVSVSGGNSAKLSCTLSAGTSISSAHVSWLQQKSGNPPRYLLYCKDESSEGLALGASNRFSATKEASTNTCYLAISAVEAEDEASYYCLTSSGGE</sequence>
<evidence type="ECO:0000259" key="2">
    <source>
        <dbReference type="PROSITE" id="PS50835"/>
    </source>
</evidence>
<dbReference type="SUPFAM" id="SSF48726">
    <property type="entry name" value="Immunoglobulin"/>
    <property type="match status" value="1"/>
</dbReference>
<dbReference type="InterPro" id="IPR050150">
    <property type="entry name" value="IgV_Light_Chain"/>
</dbReference>
<dbReference type="PROSITE" id="PS50835">
    <property type="entry name" value="IG_LIKE"/>
    <property type="match status" value="1"/>
</dbReference>
<dbReference type="SMART" id="SM00406">
    <property type="entry name" value="IGv"/>
    <property type="match status" value="1"/>
</dbReference>
<dbReference type="STRING" id="8469.M7B2K8"/>
<dbReference type="eggNOG" id="ENOG502TEDI">
    <property type="taxonomic scope" value="Eukaryota"/>
</dbReference>
<dbReference type="Proteomes" id="UP000031443">
    <property type="component" value="Unassembled WGS sequence"/>
</dbReference>
<evidence type="ECO:0000256" key="1">
    <source>
        <dbReference type="SAM" id="SignalP"/>
    </source>
</evidence>
<dbReference type="InterPro" id="IPR013783">
    <property type="entry name" value="Ig-like_fold"/>
</dbReference>
<dbReference type="InterPro" id="IPR007110">
    <property type="entry name" value="Ig-like_dom"/>
</dbReference>
<dbReference type="Pfam" id="PF07686">
    <property type="entry name" value="V-set"/>
    <property type="match status" value="1"/>
</dbReference>
<feature type="signal peptide" evidence="1">
    <location>
        <begin position="1"/>
        <end position="22"/>
    </location>
</feature>
<proteinExistence type="predicted"/>
<keyword evidence="4" id="KW-1185">Reference proteome</keyword>
<evidence type="ECO:0000313" key="3">
    <source>
        <dbReference type="EMBL" id="EMP32131.1"/>
    </source>
</evidence>
<protein>
    <submittedName>
        <fullName evidence="3">Pre-B lymphocyte protein 3</fullName>
    </submittedName>
</protein>
<keyword evidence="1" id="KW-0732">Signal</keyword>
<dbReference type="PANTHER" id="PTHR23267">
    <property type="entry name" value="IMMUNOGLOBULIN LIGHT CHAIN"/>
    <property type="match status" value="1"/>
</dbReference>